<dbReference type="PANTHER" id="PTHR11662:SF457">
    <property type="entry name" value="MAJOR FACILITATOR SUPERFAMILY TRANSPORTER 3"/>
    <property type="match status" value="1"/>
</dbReference>
<dbReference type="SUPFAM" id="SSF103473">
    <property type="entry name" value="MFS general substrate transporter"/>
    <property type="match status" value="1"/>
</dbReference>
<dbReference type="CDD" id="cd17318">
    <property type="entry name" value="MFS_SLC17"/>
    <property type="match status" value="1"/>
</dbReference>
<dbReference type="InterPro" id="IPR050382">
    <property type="entry name" value="MFS_Na/Anion_cotransporter"/>
</dbReference>
<dbReference type="GO" id="GO:0015293">
    <property type="term" value="F:symporter activity"/>
    <property type="evidence" value="ECO:0007669"/>
    <property type="project" value="UniProtKB-KW"/>
</dbReference>
<feature type="transmembrane region" description="Helical" evidence="7">
    <location>
        <begin position="291"/>
        <end position="308"/>
    </location>
</feature>
<evidence type="ECO:0000256" key="7">
    <source>
        <dbReference type="SAM" id="Phobius"/>
    </source>
</evidence>
<dbReference type="AlphaFoldDB" id="A0ABD2N478"/>
<feature type="transmembrane region" description="Helical" evidence="7">
    <location>
        <begin position="6"/>
        <end position="24"/>
    </location>
</feature>
<evidence type="ECO:0000256" key="4">
    <source>
        <dbReference type="ARBA" id="ARBA00022847"/>
    </source>
</evidence>
<protein>
    <recommendedName>
        <fullName evidence="8">Major facilitator superfamily (MFS) profile domain-containing protein</fullName>
    </recommendedName>
</protein>
<reference evidence="9 10" key="1">
    <citation type="journal article" date="2021" name="BMC Biol.">
        <title>Horizontally acquired antibacterial genes associated with adaptive radiation of ladybird beetles.</title>
        <authorList>
            <person name="Li H.S."/>
            <person name="Tang X.F."/>
            <person name="Huang Y.H."/>
            <person name="Xu Z.Y."/>
            <person name="Chen M.L."/>
            <person name="Du X.Y."/>
            <person name="Qiu B.Y."/>
            <person name="Chen P.T."/>
            <person name="Zhang W."/>
            <person name="Slipinski A."/>
            <person name="Escalona H.E."/>
            <person name="Waterhouse R.M."/>
            <person name="Zwick A."/>
            <person name="Pang H."/>
        </authorList>
    </citation>
    <scope>NUCLEOTIDE SEQUENCE [LARGE SCALE GENOMIC DNA]</scope>
    <source>
        <strain evidence="9">SYSU2018</strain>
    </source>
</reference>
<organism evidence="9 10">
    <name type="scientific">Cryptolaemus montrouzieri</name>
    <dbReference type="NCBI Taxonomy" id="559131"/>
    <lineage>
        <taxon>Eukaryota</taxon>
        <taxon>Metazoa</taxon>
        <taxon>Ecdysozoa</taxon>
        <taxon>Arthropoda</taxon>
        <taxon>Hexapoda</taxon>
        <taxon>Insecta</taxon>
        <taxon>Pterygota</taxon>
        <taxon>Neoptera</taxon>
        <taxon>Endopterygota</taxon>
        <taxon>Coleoptera</taxon>
        <taxon>Polyphaga</taxon>
        <taxon>Cucujiformia</taxon>
        <taxon>Coccinelloidea</taxon>
        <taxon>Coccinellidae</taxon>
        <taxon>Scymninae</taxon>
        <taxon>Scymnini</taxon>
        <taxon>Cryptolaemus</taxon>
    </lineage>
</organism>
<comment type="subcellular location">
    <subcellularLocation>
        <location evidence="1">Membrane</location>
        <topology evidence="1">Multi-pass membrane protein</topology>
    </subcellularLocation>
</comment>
<evidence type="ECO:0000256" key="2">
    <source>
        <dbReference type="ARBA" id="ARBA00022448"/>
    </source>
</evidence>
<feature type="transmembrane region" description="Helical" evidence="7">
    <location>
        <begin position="187"/>
        <end position="206"/>
    </location>
</feature>
<dbReference type="Pfam" id="PF07690">
    <property type="entry name" value="MFS_1"/>
    <property type="match status" value="1"/>
</dbReference>
<feature type="transmembrane region" description="Helical" evidence="7">
    <location>
        <begin position="96"/>
        <end position="122"/>
    </location>
</feature>
<keyword evidence="3 7" id="KW-0812">Transmembrane</keyword>
<dbReference type="FunFam" id="1.20.1250.20:FF:000003">
    <property type="entry name" value="Solute carrier family 17 member 3"/>
    <property type="match status" value="1"/>
</dbReference>
<comment type="caution">
    <text evidence="9">The sequence shown here is derived from an EMBL/GenBank/DDBJ whole genome shotgun (WGS) entry which is preliminary data.</text>
</comment>
<feature type="transmembrane region" description="Helical" evidence="7">
    <location>
        <begin position="329"/>
        <end position="349"/>
    </location>
</feature>
<dbReference type="InterPro" id="IPR020846">
    <property type="entry name" value="MFS_dom"/>
</dbReference>
<keyword evidence="2" id="KW-0813">Transport</keyword>
<keyword evidence="6 7" id="KW-0472">Membrane</keyword>
<dbReference type="EMBL" id="JABFTP020000062">
    <property type="protein sequence ID" value="KAL3273531.1"/>
    <property type="molecule type" value="Genomic_DNA"/>
</dbReference>
<dbReference type="InterPro" id="IPR011701">
    <property type="entry name" value="MFS"/>
</dbReference>
<dbReference type="PANTHER" id="PTHR11662">
    <property type="entry name" value="SOLUTE CARRIER FAMILY 17"/>
    <property type="match status" value="1"/>
</dbReference>
<proteinExistence type="predicted"/>
<keyword evidence="5 7" id="KW-1133">Transmembrane helix</keyword>
<name>A0ABD2N478_9CUCU</name>
<dbReference type="Proteomes" id="UP001516400">
    <property type="component" value="Unassembled WGS sequence"/>
</dbReference>
<feature type="transmembrane region" description="Helical" evidence="7">
    <location>
        <begin position="386"/>
        <end position="409"/>
    </location>
</feature>
<evidence type="ECO:0000256" key="6">
    <source>
        <dbReference type="ARBA" id="ARBA00023136"/>
    </source>
</evidence>
<feature type="transmembrane region" description="Helical" evidence="7">
    <location>
        <begin position="355"/>
        <end position="374"/>
    </location>
</feature>
<feature type="transmembrane region" description="Helical" evidence="7">
    <location>
        <begin position="160"/>
        <end position="181"/>
    </location>
</feature>
<gene>
    <name evidence="9" type="ORF">HHI36_014970</name>
</gene>
<dbReference type="PROSITE" id="PS50850">
    <property type="entry name" value="MFS"/>
    <property type="match status" value="1"/>
</dbReference>
<evidence type="ECO:0000259" key="8">
    <source>
        <dbReference type="PROSITE" id="PS50850"/>
    </source>
</evidence>
<evidence type="ECO:0000256" key="5">
    <source>
        <dbReference type="ARBA" id="ARBA00022989"/>
    </source>
</evidence>
<feature type="domain" description="Major facilitator superfamily (MFS) profile" evidence="8">
    <location>
        <begin position="11"/>
        <end position="445"/>
    </location>
</feature>
<feature type="transmembrane region" description="Helical" evidence="7">
    <location>
        <begin position="421"/>
        <end position="440"/>
    </location>
</feature>
<accession>A0ABD2N478</accession>
<evidence type="ECO:0000256" key="3">
    <source>
        <dbReference type="ARBA" id="ARBA00022692"/>
    </source>
</evidence>
<sequence>MKCYSARYCMVILLSFALAIIYGLKVNYHVAVVAMVNHTALAIQEGRNKSAEAGEEDGPYIWSPTVRGLQLSAYFWGYMAAQLPGGRMAEDYSAKWVYLFAVAINVVFTLLTPLLSAISSWAVVVVRVMQGIGGGMSFPATHVMLARWSPPTERSIMSSIAYCGTAAGTVLFTLLSGFIAHGLGWQWVFYLEGGFSALWILFWVIFASDFPEKQKFISAEEKAFIIESFKEEGGGEGHGKMKIPWRAIFTSLPFWAIIVAHTCSNWGWYMVLIELPTYMKDVLNFNIQENASLSSVPYLCMFIFSLILGKTIDVLRVKGKISTTFGRKAATFIASFFPCACFAALCFIVKPTPAVVLMTLSIMCIGGMYCGFLSNHIDISPNFAGTLMAITNTIATIPGIVVPIFVGWLTEKDPSIASWRTVFFVTMGLYVLEIIFYLLFASGNEQSWNRAEGR</sequence>
<evidence type="ECO:0000256" key="1">
    <source>
        <dbReference type="ARBA" id="ARBA00004141"/>
    </source>
</evidence>
<dbReference type="FunFam" id="1.20.1250.20:FF:000157">
    <property type="entry name" value="Inorganic phosphate cotransporter"/>
    <property type="match status" value="1"/>
</dbReference>
<evidence type="ECO:0000313" key="10">
    <source>
        <dbReference type="Proteomes" id="UP001516400"/>
    </source>
</evidence>
<dbReference type="Gene3D" id="1.20.1250.20">
    <property type="entry name" value="MFS general substrate transporter like domains"/>
    <property type="match status" value="2"/>
</dbReference>
<keyword evidence="4" id="KW-0769">Symport</keyword>
<evidence type="ECO:0000313" key="9">
    <source>
        <dbReference type="EMBL" id="KAL3273531.1"/>
    </source>
</evidence>
<dbReference type="InterPro" id="IPR036259">
    <property type="entry name" value="MFS_trans_sf"/>
</dbReference>
<feature type="transmembrane region" description="Helical" evidence="7">
    <location>
        <begin position="128"/>
        <end position="148"/>
    </location>
</feature>
<feature type="transmembrane region" description="Helical" evidence="7">
    <location>
        <begin position="247"/>
        <end position="271"/>
    </location>
</feature>
<keyword evidence="10" id="KW-1185">Reference proteome</keyword>
<dbReference type="GO" id="GO:0016020">
    <property type="term" value="C:membrane"/>
    <property type="evidence" value="ECO:0007669"/>
    <property type="project" value="UniProtKB-SubCell"/>
</dbReference>